<dbReference type="AlphaFoldDB" id="A0A6U4UGE5"/>
<sequence>MSATRGTGANRWLSKQLWQCGRCHTLTRHVEGYRPIDNPVLYDAWKQDADFDSGKARAVGSRGHFMKHCDRCGKMHGAWTHVDFQQALDHKETVGQSPSE</sequence>
<evidence type="ECO:0000313" key="2">
    <source>
        <dbReference type="EMBL" id="CAD9129706.1"/>
    </source>
</evidence>
<accession>A0A6U4UGE5</accession>
<gene>
    <name evidence="1" type="ORF">NDES1114_LOCUS21777</name>
    <name evidence="2" type="ORF">NDES1114_LOCUS21778</name>
</gene>
<evidence type="ECO:0000313" key="1">
    <source>
        <dbReference type="EMBL" id="CAD9129704.1"/>
    </source>
</evidence>
<dbReference type="EMBL" id="HBGF01032555">
    <property type="protein sequence ID" value="CAD9129706.1"/>
    <property type="molecule type" value="Transcribed_RNA"/>
</dbReference>
<proteinExistence type="predicted"/>
<dbReference type="EMBL" id="HBGF01032554">
    <property type="protein sequence ID" value="CAD9129704.1"/>
    <property type="molecule type" value="Transcribed_RNA"/>
</dbReference>
<reference evidence="1" key="1">
    <citation type="submission" date="2021-01" db="EMBL/GenBank/DDBJ databases">
        <authorList>
            <person name="Corre E."/>
            <person name="Pelletier E."/>
            <person name="Niang G."/>
            <person name="Scheremetjew M."/>
            <person name="Finn R."/>
            <person name="Kale V."/>
            <person name="Holt S."/>
            <person name="Cochrane G."/>
            <person name="Meng A."/>
            <person name="Brown T."/>
            <person name="Cohen L."/>
        </authorList>
    </citation>
    <scope>NUCLEOTIDE SEQUENCE</scope>
    <source>
        <strain evidence="1">CCAP 1951/1</strain>
    </source>
</reference>
<protein>
    <submittedName>
        <fullName evidence="1">Uncharacterized protein</fullName>
    </submittedName>
</protein>
<name>A0A6U4UGE5_NEODS</name>
<organism evidence="1">
    <name type="scientific">Neobodo designis</name>
    <name type="common">Flagellated protozoan</name>
    <name type="synonym">Bodo designis</name>
    <dbReference type="NCBI Taxonomy" id="312471"/>
    <lineage>
        <taxon>Eukaryota</taxon>
        <taxon>Discoba</taxon>
        <taxon>Euglenozoa</taxon>
        <taxon>Kinetoplastea</taxon>
        <taxon>Metakinetoplastina</taxon>
        <taxon>Neobodonida</taxon>
        <taxon>Neobodo</taxon>
    </lineage>
</organism>